<dbReference type="AlphaFoldDB" id="A0A177NPC3"/>
<evidence type="ECO:0000313" key="9">
    <source>
        <dbReference type="Proteomes" id="UP000077857"/>
    </source>
</evidence>
<feature type="transmembrane region" description="Helical" evidence="6">
    <location>
        <begin position="96"/>
        <end position="120"/>
    </location>
</feature>
<dbReference type="Pfam" id="PF00884">
    <property type="entry name" value="Sulfatase"/>
    <property type="match status" value="1"/>
</dbReference>
<dbReference type="InterPro" id="IPR000917">
    <property type="entry name" value="Sulfatase_N"/>
</dbReference>
<dbReference type="Gene3D" id="3.40.720.10">
    <property type="entry name" value="Alkaline Phosphatase, subunit A"/>
    <property type="match status" value="1"/>
</dbReference>
<evidence type="ECO:0000259" key="7">
    <source>
        <dbReference type="Pfam" id="PF00884"/>
    </source>
</evidence>
<feature type="domain" description="Sulfatase N-terminal" evidence="7">
    <location>
        <begin position="275"/>
        <end position="454"/>
    </location>
</feature>
<keyword evidence="2" id="KW-1003">Cell membrane</keyword>
<comment type="subcellular location">
    <subcellularLocation>
        <location evidence="1">Cell membrane</location>
        <topology evidence="1">Multi-pass membrane protein</topology>
    </subcellularLocation>
</comment>
<sequence>MVLLILLLPNRLSEITPSAFAHLPLEALLLGFLLTLPGIAGSALRILAAGLLGLSLILKLADLGVDQFFGRPLNPVLDSRFPRDGMQWLTGTIGQLGGYLAVAALALCLIGLLRLVNAALSSLQTALAGKRGARVGLAATAAVWLVLNFSAPSIAARPTIDWLTSHWQNARDSLADLKQFAAGVDNDPYAAMPNQALFQKLQGKDLMLVFVESYGRTVFDQPDYAQYVRPRLQQYAAELGAAGFSMRSSYLTSPTYGGISWLAHGTLLSGLWINSQSRYDRLVMSRRPTLNRLFQRAGWRTLAVQPAHTLPWPQGDYFGYDRIYAAQDLNYRGQPFNWITMPDQYTLSAIQRLERPAGPRQPVMAEMALISSHAPWTPLPRLVDWQDVGDGSIFGQARDGDAPEAVWQSTERIRGQYRKSIEYVLETLVSFVKTYGDDKLVLLVVGDHQPASFVSHDSASHDVPVHLIARDPEVIKAIDGWQWTPGLIPDAQAPVWRMDELRDRLIRAYSALPAL</sequence>
<evidence type="ECO:0000256" key="1">
    <source>
        <dbReference type="ARBA" id="ARBA00004651"/>
    </source>
</evidence>
<evidence type="ECO:0000256" key="4">
    <source>
        <dbReference type="ARBA" id="ARBA00022989"/>
    </source>
</evidence>
<protein>
    <recommendedName>
        <fullName evidence="7">Sulfatase N-terminal domain-containing protein</fullName>
    </recommendedName>
</protein>
<evidence type="ECO:0000256" key="3">
    <source>
        <dbReference type="ARBA" id="ARBA00022692"/>
    </source>
</evidence>
<dbReference type="SUPFAM" id="SSF53649">
    <property type="entry name" value="Alkaline phosphatase-like"/>
    <property type="match status" value="1"/>
</dbReference>
<evidence type="ECO:0000256" key="5">
    <source>
        <dbReference type="ARBA" id="ARBA00023136"/>
    </source>
</evidence>
<dbReference type="GO" id="GO:0005886">
    <property type="term" value="C:plasma membrane"/>
    <property type="evidence" value="ECO:0007669"/>
    <property type="project" value="UniProtKB-SubCell"/>
</dbReference>
<evidence type="ECO:0000256" key="2">
    <source>
        <dbReference type="ARBA" id="ARBA00022475"/>
    </source>
</evidence>
<reference evidence="8 9" key="1">
    <citation type="submission" date="2016-03" db="EMBL/GenBank/DDBJ databases">
        <authorList>
            <person name="Ploux O."/>
        </authorList>
    </citation>
    <scope>NUCLEOTIDE SEQUENCE [LARGE SCALE GENOMIC DNA]</scope>
    <source>
        <strain evidence="8 9">R-45378</strain>
    </source>
</reference>
<dbReference type="InterPro" id="IPR050448">
    <property type="entry name" value="OpgB/LTA_synthase_biosynth"/>
</dbReference>
<feature type="transmembrane region" description="Helical" evidence="6">
    <location>
        <begin position="46"/>
        <end position="65"/>
    </location>
</feature>
<organism evidence="8 9">
    <name type="scientific">Methylomonas koyamae</name>
    <dbReference type="NCBI Taxonomy" id="702114"/>
    <lineage>
        <taxon>Bacteria</taxon>
        <taxon>Pseudomonadati</taxon>
        <taxon>Pseudomonadota</taxon>
        <taxon>Gammaproteobacteria</taxon>
        <taxon>Methylococcales</taxon>
        <taxon>Methylococcaceae</taxon>
        <taxon>Methylomonas</taxon>
    </lineage>
</organism>
<keyword evidence="3 6" id="KW-0812">Transmembrane</keyword>
<gene>
    <name evidence="8" type="ORF">A1507_07830</name>
</gene>
<dbReference type="PANTHER" id="PTHR47371">
    <property type="entry name" value="LIPOTEICHOIC ACID SYNTHASE"/>
    <property type="match status" value="1"/>
</dbReference>
<keyword evidence="5 6" id="KW-0472">Membrane</keyword>
<keyword evidence="4 6" id="KW-1133">Transmembrane helix</keyword>
<accession>A0A177NPC3</accession>
<comment type="caution">
    <text evidence="8">The sequence shown here is derived from an EMBL/GenBank/DDBJ whole genome shotgun (WGS) entry which is preliminary data.</text>
</comment>
<name>A0A177NPC3_9GAMM</name>
<dbReference type="PANTHER" id="PTHR47371:SF3">
    <property type="entry name" value="PHOSPHOGLYCEROL TRANSFERASE I"/>
    <property type="match status" value="1"/>
</dbReference>
<evidence type="ECO:0000256" key="6">
    <source>
        <dbReference type="SAM" id="Phobius"/>
    </source>
</evidence>
<feature type="transmembrane region" description="Helical" evidence="6">
    <location>
        <begin position="132"/>
        <end position="151"/>
    </location>
</feature>
<dbReference type="InterPro" id="IPR017850">
    <property type="entry name" value="Alkaline_phosphatase_core_sf"/>
</dbReference>
<dbReference type="EMBL" id="LUUJ01000051">
    <property type="protein sequence ID" value="OAI19183.1"/>
    <property type="molecule type" value="Genomic_DNA"/>
</dbReference>
<dbReference type="Proteomes" id="UP000077857">
    <property type="component" value="Unassembled WGS sequence"/>
</dbReference>
<evidence type="ECO:0000313" key="8">
    <source>
        <dbReference type="EMBL" id="OAI19183.1"/>
    </source>
</evidence>
<proteinExistence type="predicted"/>
<feature type="transmembrane region" description="Helical" evidence="6">
    <location>
        <begin position="23"/>
        <end position="39"/>
    </location>
</feature>